<proteinExistence type="inferred from homology"/>
<name>A0A4R5VUM1_9BURK</name>
<evidence type="ECO:0000256" key="3">
    <source>
        <dbReference type="PIRSR" id="PIRSR602678-1"/>
    </source>
</evidence>
<dbReference type="Proteomes" id="UP000294829">
    <property type="component" value="Unassembled WGS sequence"/>
</dbReference>
<dbReference type="SUPFAM" id="SSF102705">
    <property type="entry name" value="NIF3 (NGG1p interacting factor 3)-like"/>
    <property type="match status" value="1"/>
</dbReference>
<protein>
    <submittedName>
        <fullName evidence="4">Nif3-like dinuclear metal center hexameric protein</fullName>
    </submittedName>
</protein>
<comment type="similarity">
    <text evidence="1">Belongs to the GTP cyclohydrolase I type 2/NIF3 family.</text>
</comment>
<dbReference type="RefSeq" id="WP_133330441.1">
    <property type="nucleotide sequence ID" value="NZ_SMYL01000011.1"/>
</dbReference>
<feature type="binding site" evidence="3">
    <location>
        <position position="229"/>
    </location>
    <ligand>
        <name>a divalent metal cation</name>
        <dbReference type="ChEBI" id="CHEBI:60240"/>
        <label>1</label>
    </ligand>
</feature>
<dbReference type="Pfam" id="PF01784">
    <property type="entry name" value="DUF34_NIF3"/>
    <property type="match status" value="1"/>
</dbReference>
<evidence type="ECO:0000313" key="5">
    <source>
        <dbReference type="Proteomes" id="UP000294829"/>
    </source>
</evidence>
<feature type="binding site" evidence="3">
    <location>
        <position position="108"/>
    </location>
    <ligand>
        <name>a divalent metal cation</name>
        <dbReference type="ChEBI" id="CHEBI:60240"/>
        <label>1</label>
    </ligand>
</feature>
<feature type="binding site" evidence="3">
    <location>
        <position position="71"/>
    </location>
    <ligand>
        <name>a divalent metal cation</name>
        <dbReference type="ChEBI" id="CHEBI:60240"/>
        <label>1</label>
    </ligand>
</feature>
<dbReference type="InterPro" id="IPR002678">
    <property type="entry name" value="DUF34/NIF3"/>
</dbReference>
<evidence type="ECO:0000256" key="2">
    <source>
        <dbReference type="ARBA" id="ARBA00022723"/>
    </source>
</evidence>
<dbReference type="PANTHER" id="PTHR13799:SF14">
    <property type="entry name" value="GTP CYCLOHYDROLASE 1 TYPE 2 HOMOLOG"/>
    <property type="match status" value="1"/>
</dbReference>
<evidence type="ECO:0000313" key="4">
    <source>
        <dbReference type="EMBL" id="TDK62540.1"/>
    </source>
</evidence>
<reference evidence="4 5" key="1">
    <citation type="submission" date="2019-03" db="EMBL/GenBank/DDBJ databases">
        <title>Sapientia aquatica gen. nov., sp. nov., isolated from a crater lake.</title>
        <authorList>
            <person name="Felfoldi T."/>
            <person name="Szabo A."/>
            <person name="Toth E."/>
            <person name="Schumann P."/>
            <person name="Keki Z."/>
            <person name="Marialigeti K."/>
            <person name="Mathe I."/>
        </authorList>
    </citation>
    <scope>NUCLEOTIDE SEQUENCE [LARGE SCALE GENOMIC DNA]</scope>
    <source>
        <strain evidence="4 5">SA-152</strain>
    </source>
</reference>
<dbReference type="OrthoDB" id="9800881at2"/>
<keyword evidence="5" id="KW-1185">Reference proteome</keyword>
<dbReference type="PANTHER" id="PTHR13799">
    <property type="entry name" value="NGG1 INTERACTING FACTOR 3"/>
    <property type="match status" value="1"/>
</dbReference>
<dbReference type="AlphaFoldDB" id="A0A4R5VUM1"/>
<gene>
    <name evidence="4" type="ORF">E2I14_16170</name>
</gene>
<organism evidence="4 5">
    <name type="scientific">Sapientia aquatica</name>
    <dbReference type="NCBI Taxonomy" id="1549640"/>
    <lineage>
        <taxon>Bacteria</taxon>
        <taxon>Pseudomonadati</taxon>
        <taxon>Pseudomonadota</taxon>
        <taxon>Betaproteobacteria</taxon>
        <taxon>Burkholderiales</taxon>
        <taxon>Oxalobacteraceae</taxon>
        <taxon>Sapientia</taxon>
    </lineage>
</organism>
<sequence>MNQSKKPLNRDAITQFLAENLLISKLNDYCPNGLQVEGVTEIKVLVTGVTASLALIDAAIELKADALLVHHGYFWRGENPCLVGQKYQRIKKLIEHGINLYAYHLPLDLHPVWGNNAQLAEVLGFAQEGNFAEQGLGSYGQSLNAELKTVGQLSNWIERKLGRTPLLIGSPEQALGRIAWCTGAAQNFFGEAITAGATVYISGEISEPTTHLARESGVAYLACGHHATERYGVQAVGRAIEQEFGVIHHFVDIPNPV</sequence>
<comment type="caution">
    <text evidence="4">The sequence shown here is derived from an EMBL/GenBank/DDBJ whole genome shotgun (WGS) entry which is preliminary data.</text>
</comment>
<feature type="binding site" evidence="3">
    <location>
        <position position="225"/>
    </location>
    <ligand>
        <name>a divalent metal cation</name>
        <dbReference type="ChEBI" id="CHEBI:60240"/>
        <label>1</label>
    </ligand>
</feature>
<evidence type="ECO:0000256" key="1">
    <source>
        <dbReference type="ARBA" id="ARBA00006964"/>
    </source>
</evidence>
<dbReference type="NCBIfam" id="TIGR00486">
    <property type="entry name" value="YbgI_SA1388"/>
    <property type="match status" value="1"/>
</dbReference>
<dbReference type="GO" id="GO:0005737">
    <property type="term" value="C:cytoplasm"/>
    <property type="evidence" value="ECO:0007669"/>
    <property type="project" value="TreeGrafter"/>
</dbReference>
<keyword evidence="2 3" id="KW-0479">Metal-binding</keyword>
<dbReference type="EMBL" id="SMYL01000011">
    <property type="protein sequence ID" value="TDK62540.1"/>
    <property type="molecule type" value="Genomic_DNA"/>
</dbReference>
<dbReference type="InterPro" id="IPR036069">
    <property type="entry name" value="DUF34/NIF3_sf"/>
</dbReference>
<dbReference type="GO" id="GO:0046872">
    <property type="term" value="F:metal ion binding"/>
    <property type="evidence" value="ECO:0007669"/>
    <property type="project" value="UniProtKB-KW"/>
</dbReference>
<feature type="binding site" evidence="3">
    <location>
        <position position="70"/>
    </location>
    <ligand>
        <name>a divalent metal cation</name>
        <dbReference type="ChEBI" id="CHEBI:60240"/>
        <label>1</label>
    </ligand>
</feature>
<dbReference type="Gene3D" id="3.40.1390.30">
    <property type="entry name" value="NIF3 (NGG1p interacting factor 3)-like"/>
    <property type="match status" value="2"/>
</dbReference>
<accession>A0A4R5VUM1</accession>